<reference evidence="2" key="1">
    <citation type="submission" date="2016-03" db="EMBL/GenBank/DDBJ databases">
        <title>Mechanisms controlling the formation of the plant cell surface in tip-growing cells are functionally conserved among land plants.</title>
        <authorList>
            <person name="Honkanen S."/>
            <person name="Jones V.A."/>
            <person name="Morieri G."/>
            <person name="Champion C."/>
            <person name="Hetherington A.J."/>
            <person name="Kelly S."/>
            <person name="Saint-Marcoux D."/>
            <person name="Proust H."/>
            <person name="Prescott H."/>
            <person name="Dolan L."/>
        </authorList>
    </citation>
    <scope>NUCLEOTIDE SEQUENCE [LARGE SCALE GENOMIC DNA]</scope>
    <source>
        <tissue evidence="2">Whole gametophyte</tissue>
    </source>
</reference>
<evidence type="ECO:0000313" key="2">
    <source>
        <dbReference type="EMBL" id="OAE27725.1"/>
    </source>
</evidence>
<feature type="compositionally biased region" description="Pro residues" evidence="1">
    <location>
        <begin position="47"/>
        <end position="56"/>
    </location>
</feature>
<evidence type="ECO:0000256" key="1">
    <source>
        <dbReference type="SAM" id="MobiDB-lite"/>
    </source>
</evidence>
<sequence length="262" mass="29028">MSRNTRSGLEDARADSNPRQKEKERAPGPAFFLWPEVRSARFFLFVPGPPRPPSLPPSSKLEPKHTQNSHTYPRSRKRGRKNTTGLCKGKNVKAHKRLDPNGPGSSSEAVPFFRQDRGLGPKESVCPTEGRPGKKERVGELSVVRLRVVARGGPEGERNTFRHLSSGGSSGERARSRISKPMQERRLGACDDVRGEEGDVSMLRQMCMRFHWLGVHRAKSHGHDDESRAESHVLAVSSASIAGTVSQHEQQPPLSANEFLFA</sequence>
<feature type="compositionally biased region" description="Basic and acidic residues" evidence="1">
    <location>
        <begin position="8"/>
        <end position="26"/>
    </location>
</feature>
<feature type="region of interest" description="Disordered" evidence="1">
    <location>
        <begin position="1"/>
        <end position="31"/>
    </location>
</feature>
<name>A0A176W5J3_MARPO</name>
<protein>
    <submittedName>
        <fullName evidence="2">Uncharacterized protein</fullName>
    </submittedName>
</protein>
<dbReference type="Proteomes" id="UP000077202">
    <property type="component" value="Unassembled WGS sequence"/>
</dbReference>
<proteinExistence type="predicted"/>
<feature type="compositionally biased region" description="Polar residues" evidence="1">
    <location>
        <begin position="243"/>
        <end position="254"/>
    </location>
</feature>
<feature type="region of interest" description="Disordered" evidence="1">
    <location>
        <begin position="154"/>
        <end position="183"/>
    </location>
</feature>
<feature type="region of interest" description="Disordered" evidence="1">
    <location>
        <begin position="44"/>
        <end position="137"/>
    </location>
</feature>
<organism evidence="2 3">
    <name type="scientific">Marchantia polymorpha subsp. ruderalis</name>
    <dbReference type="NCBI Taxonomy" id="1480154"/>
    <lineage>
        <taxon>Eukaryota</taxon>
        <taxon>Viridiplantae</taxon>
        <taxon>Streptophyta</taxon>
        <taxon>Embryophyta</taxon>
        <taxon>Marchantiophyta</taxon>
        <taxon>Marchantiopsida</taxon>
        <taxon>Marchantiidae</taxon>
        <taxon>Marchantiales</taxon>
        <taxon>Marchantiaceae</taxon>
        <taxon>Marchantia</taxon>
    </lineage>
</organism>
<dbReference type="AlphaFoldDB" id="A0A176W5J3"/>
<comment type="caution">
    <text evidence="2">The sequence shown here is derived from an EMBL/GenBank/DDBJ whole genome shotgun (WGS) entry which is preliminary data.</text>
</comment>
<gene>
    <name evidence="2" type="ORF">AXG93_4193s1250</name>
</gene>
<keyword evidence="3" id="KW-1185">Reference proteome</keyword>
<accession>A0A176W5J3</accession>
<dbReference type="EMBL" id="LVLJ01001842">
    <property type="protein sequence ID" value="OAE27725.1"/>
    <property type="molecule type" value="Genomic_DNA"/>
</dbReference>
<evidence type="ECO:0000313" key="3">
    <source>
        <dbReference type="Proteomes" id="UP000077202"/>
    </source>
</evidence>
<feature type="region of interest" description="Disordered" evidence="1">
    <location>
        <begin position="243"/>
        <end position="262"/>
    </location>
</feature>